<feature type="region of interest" description="Disordered" evidence="1">
    <location>
        <begin position="506"/>
        <end position="545"/>
    </location>
</feature>
<feature type="compositionally biased region" description="Basic and acidic residues" evidence="1">
    <location>
        <begin position="810"/>
        <end position="829"/>
    </location>
</feature>
<sequence>MKMSYEKHCEEQEYEEHHQSHQYKRHNNDPFLPAFPCKEEFSQRKIRRVQTLSQDVTNSCSSNSQSYQVGQYKRESDVNQMHKSNYIDSSKSNYSKKKVIEWLKTVESPNPQIKHLSPAPAYQNPLPAHQIQAPVNESPARANKSDVISISSDSSEEQHGYSKNKSRNECTSSDGTNPVANGNKNKCINQSNIKDQSSCLNFIKEVGHEDKNDLKKNYPPAKICNINETQSESLKNKIPNQEARKNQWKKDKYNRIKKSKMPKLTRLTDIQLTSDPNNDFSDIKLKNSPNYTFEIIEPKSIRITGSSFEIIEPKSIQIKGPLLSNIKANKRKIDLQNNDKISMSESMDFNHKHAVNSKSNLCSKRIYTKSSLGQLRKNENNFSNKAENSKTAFDQRTNCLFSDDGNEVTCIGYENDNRIICTYLENENESTHMINCMDNENNQHFEDNVLSENESEKTKDFEETTEINKKHVMKNVVKVENLRNIGYNELNNTHIIRNGEIDSAHISTNGESEDTHNFEDNESEVTKDFNDNESENTHNFEDLKSENENLLTNNVRTQKLTKFKDSNCKDIYYVDDESDGTRSFISEGEGKPSTFQTNDKESDETRSFIDDGDEKFTTLQNNDNESDRTHSFVDDKDVKLTKLQNTDNESDGLHSFKDDRDGKPTKLEDNYVSDKHICIDKKNNAHNFVDIGNDTTQNLGDQIFSNKCVAACKSTQVFKDIGKKDKRNNETQSIFGSERDSFSIHGNGEVLFNHKDNCVSSDDENEIICIEHDGEKRTMFKSLENKNESFHVRNFNESEHLEENVLSGSESEKSQNFEEIKKHKDHDSEDTCNFEDNESEVTKDFNYIESESAHDIEGLKIENQNLITNNGKTGKCKDYKLEDHYDVIDNESDETHSFIDNKDEDTIIVRNRDTPKKHNSMDKSDNIHIFIDSESDATQDFEDNISEDVIDFTSKENQSN</sequence>
<protein>
    <submittedName>
        <fullName evidence="2">Uncharacterized protein</fullName>
    </submittedName>
</protein>
<accession>A0AAV2S2Z5</accession>
<evidence type="ECO:0000256" key="1">
    <source>
        <dbReference type="SAM" id="MobiDB-lite"/>
    </source>
</evidence>
<feature type="non-terminal residue" evidence="2">
    <location>
        <position position="960"/>
    </location>
</feature>
<proteinExistence type="predicted"/>
<feature type="compositionally biased region" description="Basic and acidic residues" evidence="1">
    <location>
        <begin position="513"/>
        <end position="545"/>
    </location>
</feature>
<dbReference type="EMBL" id="CAXKWB010039847">
    <property type="protein sequence ID" value="CAL4153777.1"/>
    <property type="molecule type" value="Genomic_DNA"/>
</dbReference>
<gene>
    <name evidence="2" type="ORF">MNOR_LOCUS31226</name>
</gene>
<feature type="compositionally biased region" description="Basic and acidic residues" evidence="1">
    <location>
        <begin position="651"/>
        <end position="665"/>
    </location>
</feature>
<feature type="region of interest" description="Disordered" evidence="1">
    <location>
        <begin position="1"/>
        <end position="29"/>
    </location>
</feature>
<feature type="region of interest" description="Disordered" evidence="1">
    <location>
        <begin position="580"/>
        <end position="608"/>
    </location>
</feature>
<name>A0AAV2S2Z5_MEGNR</name>
<dbReference type="Proteomes" id="UP001497623">
    <property type="component" value="Unassembled WGS sequence"/>
</dbReference>
<evidence type="ECO:0000313" key="2">
    <source>
        <dbReference type="EMBL" id="CAL4153777.1"/>
    </source>
</evidence>
<feature type="compositionally biased region" description="Basic and acidic residues" evidence="1">
    <location>
        <begin position="598"/>
        <end position="608"/>
    </location>
</feature>
<evidence type="ECO:0000313" key="3">
    <source>
        <dbReference type="Proteomes" id="UP001497623"/>
    </source>
</evidence>
<feature type="region of interest" description="Disordered" evidence="1">
    <location>
        <begin position="805"/>
        <end position="836"/>
    </location>
</feature>
<dbReference type="AlphaFoldDB" id="A0AAV2S2Z5"/>
<comment type="caution">
    <text evidence="2">The sequence shown here is derived from an EMBL/GenBank/DDBJ whole genome shotgun (WGS) entry which is preliminary data.</text>
</comment>
<organism evidence="2 3">
    <name type="scientific">Meganyctiphanes norvegica</name>
    <name type="common">Northern krill</name>
    <name type="synonym">Thysanopoda norvegica</name>
    <dbReference type="NCBI Taxonomy" id="48144"/>
    <lineage>
        <taxon>Eukaryota</taxon>
        <taxon>Metazoa</taxon>
        <taxon>Ecdysozoa</taxon>
        <taxon>Arthropoda</taxon>
        <taxon>Crustacea</taxon>
        <taxon>Multicrustacea</taxon>
        <taxon>Malacostraca</taxon>
        <taxon>Eumalacostraca</taxon>
        <taxon>Eucarida</taxon>
        <taxon>Euphausiacea</taxon>
        <taxon>Euphausiidae</taxon>
        <taxon>Meganyctiphanes</taxon>
    </lineage>
</organism>
<feature type="compositionally biased region" description="Basic and acidic residues" evidence="1">
    <location>
        <begin position="1"/>
        <end position="19"/>
    </location>
</feature>
<feature type="compositionally biased region" description="Polar residues" evidence="1">
    <location>
        <begin position="169"/>
        <end position="184"/>
    </location>
</feature>
<reference evidence="2 3" key="1">
    <citation type="submission" date="2024-05" db="EMBL/GenBank/DDBJ databases">
        <authorList>
            <person name="Wallberg A."/>
        </authorList>
    </citation>
    <scope>NUCLEOTIDE SEQUENCE [LARGE SCALE GENOMIC DNA]</scope>
</reference>
<feature type="region of interest" description="Disordered" evidence="1">
    <location>
        <begin position="645"/>
        <end position="665"/>
    </location>
</feature>
<keyword evidence="3" id="KW-1185">Reference proteome</keyword>
<feature type="region of interest" description="Disordered" evidence="1">
    <location>
        <begin position="137"/>
        <end position="184"/>
    </location>
</feature>